<gene>
    <name evidence="1" type="ORF">S12H4_03713</name>
</gene>
<dbReference type="AlphaFoldDB" id="X1SW67"/>
<name>X1SW67_9ZZZZ</name>
<accession>X1SW67</accession>
<evidence type="ECO:0000313" key="1">
    <source>
        <dbReference type="EMBL" id="GAI72034.1"/>
    </source>
</evidence>
<dbReference type="EMBL" id="BARW01001074">
    <property type="protein sequence ID" value="GAI72034.1"/>
    <property type="molecule type" value="Genomic_DNA"/>
</dbReference>
<reference evidence="1" key="1">
    <citation type="journal article" date="2014" name="Front. Microbiol.">
        <title>High frequency of phylogenetically diverse reductive dehalogenase-homologous genes in deep subseafloor sedimentary metagenomes.</title>
        <authorList>
            <person name="Kawai M."/>
            <person name="Futagami T."/>
            <person name="Toyoda A."/>
            <person name="Takaki Y."/>
            <person name="Nishi S."/>
            <person name="Hori S."/>
            <person name="Arai W."/>
            <person name="Tsubouchi T."/>
            <person name="Morono Y."/>
            <person name="Uchiyama I."/>
            <person name="Ito T."/>
            <person name="Fujiyama A."/>
            <person name="Inagaki F."/>
            <person name="Takami H."/>
        </authorList>
    </citation>
    <scope>NUCLEOTIDE SEQUENCE</scope>
    <source>
        <strain evidence="1">Expedition CK06-06</strain>
    </source>
</reference>
<sequence length="332" mass="38845">YVGYFPADSWDLLYPKRRARWLIFSEKFFEAIEMKLPTTRNYQPLQFRDFVYQPGEILHKKLDTKNKTILVLSEDTDDSTNLGKMVNQFVKSISNGVELININDIDIKGPCIGCAKCGYNHECIYKDKDGFTEFWTEKVMKTDILIFAGNIKDRYLSSRWKLIYDRAFFNNHTPTIIGKQLGYIISGPISQIPNLKEMLQAHVEYQDSNFLNSITDEFGESEDIDALLYNFAKQAIDLSVANYIGPRTFLGEAAMKMFRDDVYGRNRFVFLADHEYYKTHGVYDTFPQNDERAKKLNEKLIPLMKIDKLRNNINMMEEFLRPFRKVLSDPDK</sequence>
<organism evidence="1">
    <name type="scientific">marine sediment metagenome</name>
    <dbReference type="NCBI Taxonomy" id="412755"/>
    <lineage>
        <taxon>unclassified sequences</taxon>
        <taxon>metagenomes</taxon>
        <taxon>ecological metagenomes</taxon>
    </lineage>
</organism>
<dbReference type="Gene3D" id="3.40.50.360">
    <property type="match status" value="1"/>
</dbReference>
<dbReference type="SUPFAM" id="SSF52218">
    <property type="entry name" value="Flavoproteins"/>
    <property type="match status" value="1"/>
</dbReference>
<protein>
    <recommendedName>
        <fullName evidence="2">NADPH-dependent FMN reductase-like domain-containing protein</fullName>
    </recommendedName>
</protein>
<proteinExistence type="predicted"/>
<comment type="caution">
    <text evidence="1">The sequence shown here is derived from an EMBL/GenBank/DDBJ whole genome shotgun (WGS) entry which is preliminary data.</text>
</comment>
<feature type="non-terminal residue" evidence="1">
    <location>
        <position position="1"/>
    </location>
</feature>
<evidence type="ECO:0008006" key="2">
    <source>
        <dbReference type="Google" id="ProtNLM"/>
    </source>
</evidence>
<dbReference type="InterPro" id="IPR029039">
    <property type="entry name" value="Flavoprotein-like_sf"/>
</dbReference>